<sequence>MTTEILETEKQDMVTAGQILTEQHVSSVYTSPYELCDATKQSRTARFNPPKRLFWQSILTIQTSETGFSGVPNVLFHISLLELSKCQTT</sequence>
<gene>
    <name evidence="1" type="ORF">QVN84_08320</name>
</gene>
<accession>A0AAW7JKW6</accession>
<dbReference type="EMBL" id="JAUEIF010000006">
    <property type="protein sequence ID" value="MDN0025522.1"/>
    <property type="molecule type" value="Genomic_DNA"/>
</dbReference>
<protein>
    <submittedName>
        <fullName evidence="1">Uncharacterized protein</fullName>
    </submittedName>
</protein>
<dbReference type="RefSeq" id="WP_289825012.1">
    <property type="nucleotide sequence ID" value="NZ_JAUEIE010000004.1"/>
</dbReference>
<evidence type="ECO:0000313" key="1">
    <source>
        <dbReference type="EMBL" id="MDN0025522.1"/>
    </source>
</evidence>
<evidence type="ECO:0000313" key="2">
    <source>
        <dbReference type="Proteomes" id="UP001168478"/>
    </source>
</evidence>
<dbReference type="AlphaFoldDB" id="A0AAW7JKW6"/>
<reference evidence="1" key="2">
    <citation type="submission" date="2023-08" db="EMBL/GenBank/DDBJ databases">
        <title>Identification and characterization of horizontal gene transfer across gut microbiota members of farm animals based on homology search.</title>
        <authorList>
            <person name="Schwarzerova J."/>
            <person name="Nykrynova M."/>
            <person name="Jureckova K."/>
            <person name="Cejkova D."/>
            <person name="Rychlik I."/>
        </authorList>
    </citation>
    <scope>NUCLEOTIDE SEQUENCE</scope>
    <source>
        <strain evidence="1">ET15</strain>
    </source>
</reference>
<comment type="caution">
    <text evidence="1">The sequence shown here is derived from an EMBL/GenBank/DDBJ whole genome shotgun (WGS) entry which is preliminary data.</text>
</comment>
<name>A0AAW7JKW6_9BACT</name>
<dbReference type="Proteomes" id="UP001168478">
    <property type="component" value="Unassembled WGS sequence"/>
</dbReference>
<organism evidence="1 2">
    <name type="scientific">Leyella lascolaii</name>
    <dbReference type="NCBI Taxonomy" id="1776379"/>
    <lineage>
        <taxon>Bacteria</taxon>
        <taxon>Pseudomonadati</taxon>
        <taxon>Bacteroidota</taxon>
        <taxon>Bacteroidia</taxon>
        <taxon>Bacteroidales</taxon>
        <taxon>Prevotellaceae</taxon>
        <taxon>Leyella</taxon>
    </lineage>
</organism>
<reference evidence="1" key="1">
    <citation type="submission" date="2023-06" db="EMBL/GenBank/DDBJ databases">
        <authorList>
            <person name="Zeman M."/>
            <person name="Kubasova T."/>
            <person name="Jahodarova E."/>
            <person name="Nykrynova M."/>
            <person name="Rychlik I."/>
        </authorList>
    </citation>
    <scope>NUCLEOTIDE SEQUENCE</scope>
    <source>
        <strain evidence="1">ET15</strain>
    </source>
</reference>
<proteinExistence type="predicted"/>